<reference evidence="3 4" key="1">
    <citation type="submission" date="2018-06" db="EMBL/GenBank/DDBJ databases">
        <title>Draft Genome Sequence of a Novel Marine Bacterium Related to the Verrucomicrobia.</title>
        <authorList>
            <person name="Vosseberg J."/>
            <person name="Martijn J."/>
            <person name="Ettema T.J.G."/>
        </authorList>
    </citation>
    <scope>NUCLEOTIDE SEQUENCE [LARGE SCALE GENOMIC DNA]</scope>
    <source>
        <strain evidence="3">TARA_B100001123</strain>
    </source>
</reference>
<evidence type="ECO:0000313" key="3">
    <source>
        <dbReference type="EMBL" id="AWT59128.1"/>
    </source>
</evidence>
<dbReference type="InterPro" id="IPR029062">
    <property type="entry name" value="Class_I_gatase-like"/>
</dbReference>
<dbReference type="GO" id="GO:0008270">
    <property type="term" value="F:zinc ion binding"/>
    <property type="evidence" value="ECO:0007669"/>
    <property type="project" value="InterPro"/>
</dbReference>
<organism evidence="3 4">
    <name type="scientific">Candidatus Moanibacter tarae</name>
    <dbReference type="NCBI Taxonomy" id="2200854"/>
    <lineage>
        <taxon>Bacteria</taxon>
        <taxon>Pseudomonadati</taxon>
        <taxon>Verrucomicrobiota</taxon>
        <taxon>Opitutia</taxon>
        <taxon>Puniceicoccales</taxon>
        <taxon>Puniceicoccales incertae sedis</taxon>
        <taxon>Candidatus Moanibacter</taxon>
    </lineage>
</organism>
<sequence length="852" mass="96761">MKSSLKTPDSFFGFQLGSDRKMARWDRIVEYLMELNEESDRIQVMEMGPSTEGYPFLLVVVSSPENLVDLDRLKSINDCIKDPRGEMEDAIEGLIETGKAIILQSMGLHASEIGSTQMAPELIYELVSSEDREAVRIREEVISLFIPCFNPDGQIKVTDWYNEYLDTEYEGCALPWLYHKYAGHDNNRDAFMFNLIESRYVASIMYQDWHPHAYQDHHEMGPYGARLWICPYAEPLHPHGDPLVWRELSWYGAHMAYRLEEANKTGVLNASIFPAWSHLGFHWMGNYHNIASMLTESAHAKLATPLYVHTGQLKGQDDRKKAEGAEGNTLRGFPEYKPQTNFPHPWPGGWWRLRDIVEQQKIAAWGLLDMAARNRDVILRNAYLKAQRQMELGTKGRFLGYLVSADQHDWPTTLLMIEKLLVQGIEIKKAAQNILVGGVIYPAGSFWLSLNQPKMGVIKTLLGQTQYPDNVWTRQPDGSPERPYDSATDTIAEFMGVDVVPVDSEPVGTLEIVSELEPPVGEVIGSSNFGYLFDGRLNESYRVLNQLWDKDLKLTRVIEACSIRERNFPPGAFVVEKKGLQSIEQISRESCVTFHGLERELKVEQYKICRRKVGIYQRYWGGNMDEGWTRLVLEQFGFPFQVLHDEEIKQGKLENSIDVLILPDDTIDMITGKKTAERLKSNPVPPEYRSGIGKKGIKAIRNFVESGGMLVCLNQACDFAIEKLDLQLKNLLRNLPSKDFFCPGSTLKARIEIGHPLTFGMPEELLVLFWNGAAFEILPSFSNDHYEVLMQYPDSNILQSGWLVGEDRVAGKAAMVSAHLGDGEVVLFGFRPQHRAQTHGTYKLLFNTLIGA</sequence>
<feature type="domain" description="Peptidase M14" evidence="2">
    <location>
        <begin position="28"/>
        <end position="189"/>
    </location>
</feature>
<feature type="compositionally biased region" description="Basic and acidic residues" evidence="1">
    <location>
        <begin position="315"/>
        <end position="324"/>
    </location>
</feature>
<accession>A0A2Z4ADW8</accession>
<dbReference type="Pfam" id="PF00246">
    <property type="entry name" value="Peptidase_M14"/>
    <property type="match status" value="1"/>
</dbReference>
<dbReference type="CDD" id="cd06240">
    <property type="entry name" value="M14-like"/>
    <property type="match status" value="1"/>
</dbReference>
<evidence type="ECO:0000259" key="2">
    <source>
        <dbReference type="Pfam" id="PF00246"/>
    </source>
</evidence>
<dbReference type="GO" id="GO:0006508">
    <property type="term" value="P:proteolysis"/>
    <property type="evidence" value="ECO:0007669"/>
    <property type="project" value="InterPro"/>
</dbReference>
<name>A0A2Z4ADW8_9BACT</name>
<dbReference type="AlphaFoldDB" id="A0A2Z4ADW8"/>
<dbReference type="InterPro" id="IPR000834">
    <property type="entry name" value="Peptidase_M14"/>
</dbReference>
<protein>
    <recommendedName>
        <fullName evidence="2">Peptidase M14 domain-containing protein</fullName>
    </recommendedName>
</protein>
<dbReference type="SUPFAM" id="SSF52317">
    <property type="entry name" value="Class I glutamine amidotransferase-like"/>
    <property type="match status" value="1"/>
</dbReference>
<evidence type="ECO:0000256" key="1">
    <source>
        <dbReference type="SAM" id="MobiDB-lite"/>
    </source>
</evidence>
<proteinExistence type="predicted"/>
<gene>
    <name evidence="3" type="ORF">DF168_00306</name>
</gene>
<dbReference type="EMBL" id="CP029803">
    <property type="protein sequence ID" value="AWT59128.1"/>
    <property type="molecule type" value="Genomic_DNA"/>
</dbReference>
<evidence type="ECO:0000313" key="4">
    <source>
        <dbReference type="Proteomes" id="UP000247465"/>
    </source>
</evidence>
<dbReference type="KEGG" id="mtar:DF168_00306"/>
<dbReference type="SUPFAM" id="SSF53187">
    <property type="entry name" value="Zn-dependent exopeptidases"/>
    <property type="match status" value="1"/>
</dbReference>
<feature type="region of interest" description="Disordered" evidence="1">
    <location>
        <begin position="313"/>
        <end position="336"/>
    </location>
</feature>
<dbReference type="Proteomes" id="UP000247465">
    <property type="component" value="Chromosome"/>
</dbReference>
<dbReference type="Gene3D" id="3.40.630.10">
    <property type="entry name" value="Zn peptidases"/>
    <property type="match status" value="1"/>
</dbReference>
<dbReference type="GO" id="GO:0004181">
    <property type="term" value="F:metallocarboxypeptidase activity"/>
    <property type="evidence" value="ECO:0007669"/>
    <property type="project" value="InterPro"/>
</dbReference>